<dbReference type="InterPro" id="IPR036852">
    <property type="entry name" value="Peptidase_S8/S53_dom_sf"/>
</dbReference>
<feature type="active site" description="Charge relay system" evidence="7 8">
    <location>
        <position position="47"/>
    </location>
</feature>
<keyword evidence="3" id="KW-0732">Signal</keyword>
<dbReference type="Gene3D" id="2.20.100.10">
    <property type="entry name" value="Thrombospondin type-1 (TSP1) repeat"/>
    <property type="match status" value="2"/>
</dbReference>
<evidence type="ECO:0000256" key="4">
    <source>
        <dbReference type="ARBA" id="ARBA00022801"/>
    </source>
</evidence>
<dbReference type="AlphaFoldDB" id="A0AAU9XN73"/>
<dbReference type="PRINTS" id="PR00723">
    <property type="entry name" value="SUBTILISIN"/>
</dbReference>
<protein>
    <recommendedName>
        <fullName evidence="10">P/Homo B domain-containing protein</fullName>
    </recommendedName>
</protein>
<gene>
    <name evidence="11" type="ORF">PMEA_00024998</name>
</gene>
<dbReference type="PROSITE" id="PS50092">
    <property type="entry name" value="TSP1"/>
    <property type="match status" value="2"/>
</dbReference>
<dbReference type="InterPro" id="IPR034182">
    <property type="entry name" value="Kexin/furin"/>
</dbReference>
<proteinExistence type="inferred from homology"/>
<evidence type="ECO:0000256" key="2">
    <source>
        <dbReference type="ARBA" id="ARBA00022685"/>
    </source>
</evidence>
<dbReference type="InterPro" id="IPR000884">
    <property type="entry name" value="TSP1_rpt"/>
</dbReference>
<dbReference type="PROSITE" id="PS00136">
    <property type="entry name" value="SUBTILASE_ASP"/>
    <property type="match status" value="1"/>
</dbReference>
<dbReference type="SUPFAM" id="SSF49785">
    <property type="entry name" value="Galactose-binding domain-like"/>
    <property type="match status" value="1"/>
</dbReference>
<evidence type="ECO:0000259" key="10">
    <source>
        <dbReference type="PROSITE" id="PS51829"/>
    </source>
</evidence>
<evidence type="ECO:0000313" key="11">
    <source>
        <dbReference type="EMBL" id="CAH3150892.1"/>
    </source>
</evidence>
<feature type="region of interest" description="Disordered" evidence="9">
    <location>
        <begin position="682"/>
        <end position="714"/>
    </location>
</feature>
<dbReference type="InterPro" id="IPR015500">
    <property type="entry name" value="Peptidase_S8_subtilisin-rel"/>
</dbReference>
<dbReference type="PANTHER" id="PTHR42884">
    <property type="entry name" value="PROPROTEIN CONVERTASE SUBTILISIN/KEXIN-RELATED"/>
    <property type="match status" value="1"/>
</dbReference>
<dbReference type="InterPro" id="IPR023827">
    <property type="entry name" value="Peptidase_S8_Asp-AS"/>
</dbReference>
<dbReference type="PROSITE" id="PS51892">
    <property type="entry name" value="SUBTILASE"/>
    <property type="match status" value="1"/>
</dbReference>
<evidence type="ECO:0000256" key="7">
    <source>
        <dbReference type="PIRSR" id="PIRSR615500-1"/>
    </source>
</evidence>
<accession>A0AAU9XN73</accession>
<feature type="domain" description="P/Homo B" evidence="10">
    <location>
        <begin position="352"/>
        <end position="488"/>
    </location>
</feature>
<organism evidence="11 12">
    <name type="scientific">Pocillopora meandrina</name>
    <dbReference type="NCBI Taxonomy" id="46732"/>
    <lineage>
        <taxon>Eukaryota</taxon>
        <taxon>Metazoa</taxon>
        <taxon>Cnidaria</taxon>
        <taxon>Anthozoa</taxon>
        <taxon>Hexacorallia</taxon>
        <taxon>Scleractinia</taxon>
        <taxon>Astrocoeniina</taxon>
        <taxon>Pocilloporidae</taxon>
        <taxon>Pocillopora</taxon>
    </lineage>
</organism>
<feature type="non-terminal residue" evidence="11">
    <location>
        <position position="714"/>
    </location>
</feature>
<comment type="caution">
    <text evidence="11">The sequence shown here is derived from an EMBL/GenBank/DDBJ whole genome shotgun (WGS) entry which is preliminary data.</text>
</comment>
<dbReference type="Pfam" id="PF00090">
    <property type="entry name" value="TSP_1"/>
    <property type="match status" value="2"/>
</dbReference>
<feature type="non-terminal residue" evidence="11">
    <location>
        <position position="1"/>
    </location>
</feature>
<dbReference type="PROSITE" id="PS51829">
    <property type="entry name" value="P_HOMO_B"/>
    <property type="match status" value="1"/>
</dbReference>
<dbReference type="Pfam" id="PF01483">
    <property type="entry name" value="P_proprotein"/>
    <property type="match status" value="1"/>
</dbReference>
<evidence type="ECO:0000256" key="3">
    <source>
        <dbReference type="ARBA" id="ARBA00022729"/>
    </source>
</evidence>
<dbReference type="FunFam" id="2.20.100.10:FF:000002">
    <property type="entry name" value="Unc-5 netrin receptor C"/>
    <property type="match status" value="1"/>
</dbReference>
<dbReference type="CDD" id="cd04059">
    <property type="entry name" value="Peptidases_S8_Protein_convertases_Kexins_Furin-like"/>
    <property type="match status" value="1"/>
</dbReference>
<dbReference type="InterPro" id="IPR036383">
    <property type="entry name" value="TSP1_rpt_sf"/>
</dbReference>
<keyword evidence="5 8" id="KW-0720">Serine protease</keyword>
<dbReference type="Proteomes" id="UP001159428">
    <property type="component" value="Unassembled WGS sequence"/>
</dbReference>
<dbReference type="GO" id="GO:0016486">
    <property type="term" value="P:peptide hormone processing"/>
    <property type="evidence" value="ECO:0007669"/>
    <property type="project" value="TreeGrafter"/>
</dbReference>
<dbReference type="InterPro" id="IPR000209">
    <property type="entry name" value="Peptidase_S8/S53_dom"/>
</dbReference>
<keyword evidence="1 8" id="KW-0645">Protease</keyword>
<dbReference type="Gene3D" id="3.40.50.200">
    <property type="entry name" value="Peptidase S8/S53 domain"/>
    <property type="match status" value="1"/>
</dbReference>
<dbReference type="PRINTS" id="PR01705">
    <property type="entry name" value="TSP1REPEAT"/>
</dbReference>
<evidence type="ECO:0000256" key="8">
    <source>
        <dbReference type="PROSITE-ProRule" id="PRU01240"/>
    </source>
</evidence>
<dbReference type="SUPFAM" id="SSF82895">
    <property type="entry name" value="TSP-1 type 1 repeat"/>
    <property type="match status" value="2"/>
</dbReference>
<dbReference type="InterPro" id="IPR022398">
    <property type="entry name" value="Peptidase_S8_His-AS"/>
</dbReference>
<feature type="active site" description="Charge relay system" evidence="7 8">
    <location>
        <position position="84"/>
    </location>
</feature>
<dbReference type="Pfam" id="PF00082">
    <property type="entry name" value="Peptidase_S8"/>
    <property type="match status" value="1"/>
</dbReference>
<dbReference type="PANTHER" id="PTHR42884:SF31">
    <property type="entry name" value="PROPROTEIN CONVERTASE SUBTILISIN_KEXIN TYPE 5"/>
    <property type="match status" value="1"/>
</dbReference>
<keyword evidence="6" id="KW-1015">Disulfide bond</keyword>
<name>A0AAU9XN73_9CNID</name>
<dbReference type="SUPFAM" id="SSF52743">
    <property type="entry name" value="Subtilisin-like"/>
    <property type="match status" value="1"/>
</dbReference>
<dbReference type="GO" id="GO:0004252">
    <property type="term" value="F:serine-type endopeptidase activity"/>
    <property type="evidence" value="ECO:0007669"/>
    <property type="project" value="UniProtKB-UniRule"/>
</dbReference>
<evidence type="ECO:0000256" key="9">
    <source>
        <dbReference type="SAM" id="MobiDB-lite"/>
    </source>
</evidence>
<dbReference type="Gene3D" id="2.60.120.260">
    <property type="entry name" value="Galactose-binding domain-like"/>
    <property type="match status" value="1"/>
</dbReference>
<evidence type="ECO:0000256" key="1">
    <source>
        <dbReference type="ARBA" id="ARBA00022670"/>
    </source>
</evidence>
<sequence length="714" mass="78581">QVKRNIQFSEDMRDWQWYLKDTRVSMDVESAWDAGYTGKGVLVAVVDDGVNMNHPDLRSNFKKDVSYDFTKNLTIDEYHSPGSHGTNCAGIIAGENNSNCGVGIAYNVGIASLRIFNALTKSTDLLKARALSHKSQSVDIYSNSWGPGNIGWEVEGPGPHLTNVLEDGTKKGRSGKGSIFVFAAGNGGSSGDSCAFNGYVNNIHTIAISGVNWDGAVPGYTEKCAAIMAVTYGKDTYSYRTDKGVKPPLITTKGARGCTESFTGTSGTAAIASGIIALALEANPRLTWRDVQHLIVRSSQPLDPPLVGRYALRWRPRPTWRINRANVSVSKYYGFGLMNARLMTTYAEYWVSVPEQLSCEIKHTINESAPTLIPSTGDLNLTFTANKHNCGIRFLEHVQVKMDLIFPGRGHLEMTSKSPSGTNSQLLYSRLFDTFSNENNLTNWNVTSLHYWGENPAGDWNITIRSTQQRKTGRKVAVNLNTFLHLRNFFSLYLGVFNTTAVNQQTKIVAVGPSYDSLVSYLFRCIFVHSLLSEAIHSCKGKAVTKLCCLHQYEKGSLSLALAPTNATQVFPQHIPVHGGWQQWNSWSSCDKRCGGGEQTRSRTCSNPSPANGGRGCDGTERDSQRCNTRHCPENKGYTPWSPWSKCKATCGEGTQFRKRFRTNTPRESGGTSCKGINEETQSQKCSVMQSSPPVCKNEGPDDFCDESVSRSLC</sequence>
<dbReference type="InterPro" id="IPR002884">
    <property type="entry name" value="P_dom"/>
</dbReference>
<dbReference type="EMBL" id="CALNXJ010000048">
    <property type="protein sequence ID" value="CAH3150892.1"/>
    <property type="molecule type" value="Genomic_DNA"/>
</dbReference>
<evidence type="ECO:0000313" key="12">
    <source>
        <dbReference type="Proteomes" id="UP001159428"/>
    </source>
</evidence>
<dbReference type="PROSITE" id="PS00137">
    <property type="entry name" value="SUBTILASE_HIS"/>
    <property type="match status" value="1"/>
</dbReference>
<dbReference type="GO" id="GO:0000139">
    <property type="term" value="C:Golgi membrane"/>
    <property type="evidence" value="ECO:0007669"/>
    <property type="project" value="TreeGrafter"/>
</dbReference>
<feature type="active site" description="Charge relay system" evidence="7 8">
    <location>
        <position position="266"/>
    </location>
</feature>
<feature type="compositionally biased region" description="Polar residues" evidence="9">
    <location>
        <begin position="682"/>
        <end position="693"/>
    </location>
</feature>
<dbReference type="SMART" id="SM00209">
    <property type="entry name" value="TSP1"/>
    <property type="match status" value="2"/>
</dbReference>
<keyword evidence="12" id="KW-1185">Reference proteome</keyword>
<reference evidence="11 12" key="1">
    <citation type="submission" date="2022-05" db="EMBL/GenBank/DDBJ databases">
        <authorList>
            <consortium name="Genoscope - CEA"/>
            <person name="William W."/>
        </authorList>
    </citation>
    <scope>NUCLEOTIDE SEQUENCE [LARGE SCALE GENOMIC DNA]</scope>
</reference>
<keyword evidence="4 8" id="KW-0378">Hydrolase</keyword>
<comment type="similarity">
    <text evidence="8">Belongs to the peptidase S8 family.</text>
</comment>
<dbReference type="InterPro" id="IPR008979">
    <property type="entry name" value="Galactose-bd-like_sf"/>
</dbReference>
<dbReference type="GO" id="GO:0005802">
    <property type="term" value="C:trans-Golgi network"/>
    <property type="evidence" value="ECO:0007669"/>
    <property type="project" value="TreeGrafter"/>
</dbReference>
<evidence type="ECO:0000256" key="6">
    <source>
        <dbReference type="ARBA" id="ARBA00023157"/>
    </source>
</evidence>
<keyword evidence="2" id="KW-0165">Cleavage on pair of basic residues</keyword>
<evidence type="ECO:0000256" key="5">
    <source>
        <dbReference type="ARBA" id="ARBA00022825"/>
    </source>
</evidence>
<feature type="region of interest" description="Disordered" evidence="9">
    <location>
        <begin position="600"/>
        <end position="624"/>
    </location>
</feature>